<evidence type="ECO:0000256" key="1">
    <source>
        <dbReference type="SAM" id="MobiDB-lite"/>
    </source>
</evidence>
<proteinExistence type="predicted"/>
<name>A0AAI9V8J3_9PEZI</name>
<sequence length="113" mass="12379">MYSYSILGSSHAPLASKPLSRKTKSPKRVSDWGSPKSAVAGREGEVSRCLLCVMCCLLCGVYNSRGNLEVPCPWLRPQSLGNAGSWGFPYFGGLLRKMQERPRIPLTYLISGV</sequence>
<organism evidence="2 3">
    <name type="scientific">Colletotrichum cuscutae</name>
    <dbReference type="NCBI Taxonomy" id="1209917"/>
    <lineage>
        <taxon>Eukaryota</taxon>
        <taxon>Fungi</taxon>
        <taxon>Dikarya</taxon>
        <taxon>Ascomycota</taxon>
        <taxon>Pezizomycotina</taxon>
        <taxon>Sordariomycetes</taxon>
        <taxon>Hypocreomycetidae</taxon>
        <taxon>Glomerellales</taxon>
        <taxon>Glomerellaceae</taxon>
        <taxon>Colletotrichum</taxon>
        <taxon>Colletotrichum acutatum species complex</taxon>
    </lineage>
</organism>
<dbReference type="EMBL" id="MPDP01000136">
    <property type="protein sequence ID" value="KAK1476983.1"/>
    <property type="molecule type" value="Genomic_DNA"/>
</dbReference>
<comment type="caution">
    <text evidence="2">The sequence shown here is derived from an EMBL/GenBank/DDBJ whole genome shotgun (WGS) entry which is preliminary data.</text>
</comment>
<dbReference type="Proteomes" id="UP001239213">
    <property type="component" value="Unassembled WGS sequence"/>
</dbReference>
<protein>
    <submittedName>
        <fullName evidence="2">Uncharacterized protein</fullName>
    </submittedName>
</protein>
<evidence type="ECO:0000313" key="2">
    <source>
        <dbReference type="EMBL" id="KAK1476983.1"/>
    </source>
</evidence>
<dbReference type="AlphaFoldDB" id="A0AAI9V8J3"/>
<reference evidence="2" key="1">
    <citation type="submission" date="2016-11" db="EMBL/GenBank/DDBJ databases">
        <title>The genome sequence of Colletotrichum cuscutae.</title>
        <authorList>
            <person name="Baroncelli R."/>
        </authorList>
    </citation>
    <scope>NUCLEOTIDE SEQUENCE</scope>
    <source>
        <strain evidence="2">IMI 304802</strain>
    </source>
</reference>
<keyword evidence="3" id="KW-1185">Reference proteome</keyword>
<accession>A0AAI9V8J3</accession>
<feature type="region of interest" description="Disordered" evidence="1">
    <location>
        <begin position="1"/>
        <end position="43"/>
    </location>
</feature>
<evidence type="ECO:0000313" key="3">
    <source>
        <dbReference type="Proteomes" id="UP001239213"/>
    </source>
</evidence>
<gene>
    <name evidence="2" type="ORF">CCUS01_16699</name>
</gene>